<organism evidence="3 4">
    <name type="scientific">Methylobacterium terricola</name>
    <dbReference type="NCBI Taxonomy" id="2583531"/>
    <lineage>
        <taxon>Bacteria</taxon>
        <taxon>Pseudomonadati</taxon>
        <taxon>Pseudomonadota</taxon>
        <taxon>Alphaproteobacteria</taxon>
        <taxon>Hyphomicrobiales</taxon>
        <taxon>Methylobacteriaceae</taxon>
        <taxon>Methylobacterium</taxon>
    </lineage>
</organism>
<dbReference type="OrthoDB" id="9784724at2"/>
<reference evidence="3 4" key="1">
    <citation type="submission" date="2019-06" db="EMBL/GenBank/DDBJ databases">
        <title>Genome of Methylobacterium sp. 17Sr1-39.</title>
        <authorList>
            <person name="Seo T."/>
        </authorList>
    </citation>
    <scope>NUCLEOTIDE SEQUENCE [LARGE SCALE GENOMIC DNA]</scope>
    <source>
        <strain evidence="3 4">17Sr1-39</strain>
    </source>
</reference>
<dbReference type="EMBL" id="VDDA01000002">
    <property type="protein sequence ID" value="TNC14952.1"/>
    <property type="molecule type" value="Genomic_DNA"/>
</dbReference>
<evidence type="ECO:0000259" key="2">
    <source>
        <dbReference type="Pfam" id="PF20172"/>
    </source>
</evidence>
<dbReference type="Pfam" id="PF20172">
    <property type="entry name" value="DUF6538"/>
    <property type="match status" value="1"/>
</dbReference>
<evidence type="ECO:0000313" key="4">
    <source>
        <dbReference type="Proteomes" id="UP000305267"/>
    </source>
</evidence>
<feature type="region of interest" description="Disordered" evidence="1">
    <location>
        <begin position="170"/>
        <end position="189"/>
    </location>
</feature>
<gene>
    <name evidence="3" type="ORF">FF100_05090</name>
</gene>
<dbReference type="InterPro" id="IPR046668">
    <property type="entry name" value="DUF6538"/>
</dbReference>
<evidence type="ECO:0000256" key="1">
    <source>
        <dbReference type="SAM" id="MobiDB-lite"/>
    </source>
</evidence>
<comment type="caution">
    <text evidence="3">The sequence shown here is derived from an EMBL/GenBank/DDBJ whole genome shotgun (WGS) entry which is preliminary data.</text>
</comment>
<accession>A0A5C4LQ25</accession>
<name>A0A5C4LQ25_9HYPH</name>
<dbReference type="AlphaFoldDB" id="A0A5C4LQ25"/>
<sequence length="250" mass="27438">MPAHLRPLVGKWTVMVSLETRDPDEARRLHPEAIREIEEWLATLEAGPKAPSEREAHDFASPVRDDGVALHRDNPSRTPWRTDLFVRLWRNIRAGLRGRPDLIHQVLHGESADRGEDGMEVLCFEQAGQLIEAKGLVVGKEGHRPLAKAVGASLQRASLTLERFALGDVADKAPPTTRPRPVASATAPKASPSKVAFDELVKGWATCTTWPADTVASTALRKQRDASWSEPCLGLARPTPYVNRPNASGH</sequence>
<feature type="domain" description="DUF6538" evidence="2">
    <location>
        <begin position="2"/>
        <end position="44"/>
    </location>
</feature>
<dbReference type="Proteomes" id="UP000305267">
    <property type="component" value="Unassembled WGS sequence"/>
</dbReference>
<keyword evidence="4" id="KW-1185">Reference proteome</keyword>
<proteinExistence type="predicted"/>
<protein>
    <recommendedName>
        <fullName evidence="2">DUF6538 domain-containing protein</fullName>
    </recommendedName>
</protein>
<evidence type="ECO:0000313" key="3">
    <source>
        <dbReference type="EMBL" id="TNC14952.1"/>
    </source>
</evidence>